<organism evidence="1 2">
    <name type="scientific">Pseudolactococcus paracarnosus</name>
    <dbReference type="NCBI Taxonomy" id="2749962"/>
    <lineage>
        <taxon>Bacteria</taxon>
        <taxon>Bacillati</taxon>
        <taxon>Bacillota</taxon>
        <taxon>Bacilli</taxon>
        <taxon>Lactobacillales</taxon>
        <taxon>Streptococcaceae</taxon>
        <taxon>Pseudolactococcus</taxon>
    </lineage>
</organism>
<dbReference type="KEGG" id="lpaa:BHS01_00155"/>
<dbReference type="Proteomes" id="UP000516280">
    <property type="component" value="Chromosome"/>
</dbReference>
<dbReference type="RefSeq" id="WP_109835461.1">
    <property type="nucleotide sequence ID" value="NZ_CP017195.1"/>
</dbReference>
<gene>
    <name evidence="1" type="ORF">BHS01_00155</name>
</gene>
<accession>A0A7L4WDA9</accession>
<evidence type="ECO:0000313" key="1">
    <source>
        <dbReference type="EMBL" id="QDJ27082.1"/>
    </source>
</evidence>
<name>A0A7L4WDA9_9LACT</name>
<dbReference type="EMBL" id="CP017195">
    <property type="protein sequence ID" value="QDJ27082.1"/>
    <property type="molecule type" value="Genomic_DNA"/>
</dbReference>
<evidence type="ECO:0000313" key="2">
    <source>
        <dbReference type="Proteomes" id="UP000516280"/>
    </source>
</evidence>
<dbReference type="AlphaFoldDB" id="A0A7L4WDA9"/>
<proteinExistence type="predicted"/>
<protein>
    <submittedName>
        <fullName evidence="1">Uncharacterized protein</fullName>
    </submittedName>
</protein>
<reference evidence="1 2" key="1">
    <citation type="submission" date="2016-09" db="EMBL/GenBank/DDBJ databases">
        <title>Lactic acid bacteria from MAP meat Genome sequencing and assembly.</title>
        <authorList>
            <person name="Behr J."/>
            <person name="Hilgarth M."/>
            <person name="Vogel R.F."/>
        </authorList>
    </citation>
    <scope>NUCLEOTIDE SEQUENCE [LARGE SCALE GENOMIC DNA]</scope>
    <source>
        <strain evidence="1 2">TMW21615</strain>
    </source>
</reference>
<sequence length="102" mass="11658">MQKYYVKNVGNYGFTGAYNIDKETQNLQIVYLDDLYKALGNGDGADVTIYLSKFMAPYEGAIKDKYPKATIENNEKFDAHTKLHDWFPGAQPLKDILKDEVK</sequence>